<dbReference type="EMBL" id="MWML01000210">
    <property type="protein sequence ID" value="TCG04894.1"/>
    <property type="molecule type" value="Genomic_DNA"/>
</dbReference>
<dbReference type="SUPFAM" id="SSF51905">
    <property type="entry name" value="FAD/NAD(P)-binding domain"/>
    <property type="match status" value="1"/>
</dbReference>
<dbReference type="PANTHER" id="PTHR42784:SF1">
    <property type="entry name" value="PYRANOSE 2-OXIDASE"/>
    <property type="match status" value="1"/>
</dbReference>
<organism evidence="6 7">
    <name type="scientific">Paraburkholderia steynii</name>
    <dbReference type="NCBI Taxonomy" id="1245441"/>
    <lineage>
        <taxon>Bacteria</taxon>
        <taxon>Pseudomonadati</taxon>
        <taxon>Pseudomonadota</taxon>
        <taxon>Betaproteobacteria</taxon>
        <taxon>Burkholderiales</taxon>
        <taxon>Burkholderiaceae</taxon>
        <taxon>Paraburkholderia</taxon>
    </lineage>
</organism>
<comment type="caution">
    <text evidence="6">The sequence shown here is derived from an EMBL/GenBank/DDBJ whole genome shotgun (WGS) entry which is preliminary data.</text>
</comment>
<proteinExistence type="inferred from homology"/>
<evidence type="ECO:0000313" key="7">
    <source>
        <dbReference type="Proteomes" id="UP000294200"/>
    </source>
</evidence>
<dbReference type="GO" id="GO:0016491">
    <property type="term" value="F:oxidoreductase activity"/>
    <property type="evidence" value="ECO:0007669"/>
    <property type="project" value="UniProtKB-KW"/>
</dbReference>
<comment type="similarity">
    <text evidence="2">Belongs to the GMC oxidoreductase family.</text>
</comment>
<accession>A0A4R0X4P1</accession>
<evidence type="ECO:0008006" key="8">
    <source>
        <dbReference type="Google" id="ProtNLM"/>
    </source>
</evidence>
<keyword evidence="7" id="KW-1185">Reference proteome</keyword>
<dbReference type="AlphaFoldDB" id="A0A4R0X4P1"/>
<gene>
    <name evidence="6" type="ORF">BZM27_37520</name>
</gene>
<dbReference type="Proteomes" id="UP000294200">
    <property type="component" value="Unassembled WGS sequence"/>
</dbReference>
<evidence type="ECO:0000256" key="2">
    <source>
        <dbReference type="ARBA" id="ARBA00010790"/>
    </source>
</evidence>
<dbReference type="PANTHER" id="PTHR42784">
    <property type="entry name" value="PYRANOSE 2-OXIDASE"/>
    <property type="match status" value="1"/>
</dbReference>
<evidence type="ECO:0000256" key="5">
    <source>
        <dbReference type="ARBA" id="ARBA00023002"/>
    </source>
</evidence>
<comment type="cofactor">
    <cofactor evidence="1">
        <name>FAD</name>
        <dbReference type="ChEBI" id="CHEBI:57692"/>
    </cofactor>
</comment>
<dbReference type="InterPro" id="IPR036188">
    <property type="entry name" value="FAD/NAD-bd_sf"/>
</dbReference>
<protein>
    <recommendedName>
        <fullName evidence="8">FAD/NAD(P)-binding domain-containing protein</fullName>
    </recommendedName>
</protein>
<feature type="non-terminal residue" evidence="6">
    <location>
        <position position="158"/>
    </location>
</feature>
<keyword evidence="5" id="KW-0560">Oxidoreductase</keyword>
<evidence type="ECO:0000313" key="6">
    <source>
        <dbReference type="EMBL" id="TCG04894.1"/>
    </source>
</evidence>
<evidence type="ECO:0000256" key="4">
    <source>
        <dbReference type="ARBA" id="ARBA00022827"/>
    </source>
</evidence>
<keyword evidence="4" id="KW-0274">FAD</keyword>
<name>A0A4R0X4P1_9BURK</name>
<keyword evidence="3" id="KW-0285">Flavoprotein</keyword>
<sequence length="158" mass="17016">MLDLKGVRTMPLNKLVDSGTPIAPPPDVQRTTLSLDVLGRFVCSTWDEAVHNGGAPFDAIVIGGGMFGGYCAEKIFRFGAANNLRVLLLDAGPFLIPTHVQNLPRAGLNVPNSEFPSDDAGVARELVWGMPWRSNVQCVGQAYCVGGKSLYWGGWCPR</sequence>
<evidence type="ECO:0000256" key="1">
    <source>
        <dbReference type="ARBA" id="ARBA00001974"/>
    </source>
</evidence>
<dbReference type="Gene3D" id="3.50.50.60">
    <property type="entry name" value="FAD/NAD(P)-binding domain"/>
    <property type="match status" value="1"/>
</dbReference>
<reference evidence="6 7" key="1">
    <citation type="submission" date="2017-02" db="EMBL/GenBank/DDBJ databases">
        <title>Paraburkholderia sophoroidis sp. nov. and Paraburkholderia steynii sp. nov. rhizobial symbionts of the fynbos legume Hypocalyptus sophoroides.</title>
        <authorList>
            <person name="Steenkamp E.T."/>
            <person name="Beukes C.W."/>
            <person name="Van Zyl E."/>
            <person name="Avontuur J."/>
            <person name="Chan W.Y."/>
            <person name="Hassen A."/>
            <person name="Palmer M."/>
            <person name="Mthombeni L."/>
            <person name="Phalane F."/>
            <person name="Sereme K."/>
            <person name="Venter S.N."/>
        </authorList>
    </citation>
    <scope>NUCLEOTIDE SEQUENCE [LARGE SCALE GENOMIC DNA]</scope>
    <source>
        <strain evidence="6 7">HC1.1ba</strain>
    </source>
</reference>
<evidence type="ECO:0000256" key="3">
    <source>
        <dbReference type="ARBA" id="ARBA00022630"/>
    </source>
</evidence>
<dbReference type="InterPro" id="IPR051473">
    <property type="entry name" value="P2Ox-like"/>
</dbReference>